<protein>
    <recommendedName>
        <fullName evidence="3">Peptidase M61 catalytic domain-containing protein</fullName>
    </recommendedName>
</protein>
<name>A0ABQ5XIU9_9GAMM</name>
<accession>A0ABQ5XIU9</accession>
<gene>
    <name evidence="1" type="ORF">GCM10007901_00460</name>
</gene>
<dbReference type="Proteomes" id="UP001156670">
    <property type="component" value="Unassembled WGS sequence"/>
</dbReference>
<evidence type="ECO:0000313" key="1">
    <source>
        <dbReference type="EMBL" id="GLQ91096.1"/>
    </source>
</evidence>
<proteinExistence type="predicted"/>
<evidence type="ECO:0008006" key="3">
    <source>
        <dbReference type="Google" id="ProtNLM"/>
    </source>
</evidence>
<organism evidence="1 2">
    <name type="scientific">Dyella acidisoli</name>
    <dbReference type="NCBI Taxonomy" id="1867834"/>
    <lineage>
        <taxon>Bacteria</taxon>
        <taxon>Pseudomonadati</taxon>
        <taxon>Pseudomonadota</taxon>
        <taxon>Gammaproteobacteria</taxon>
        <taxon>Lysobacterales</taxon>
        <taxon>Rhodanobacteraceae</taxon>
        <taxon>Dyella</taxon>
    </lineage>
</organism>
<evidence type="ECO:0000313" key="2">
    <source>
        <dbReference type="Proteomes" id="UP001156670"/>
    </source>
</evidence>
<dbReference type="EMBL" id="BSOB01000001">
    <property type="protein sequence ID" value="GLQ91096.1"/>
    <property type="molecule type" value="Genomic_DNA"/>
</dbReference>
<dbReference type="RefSeq" id="WP_284318874.1">
    <property type="nucleotide sequence ID" value="NZ_BSOB01000001.1"/>
</dbReference>
<reference evidence="2" key="1">
    <citation type="journal article" date="2019" name="Int. J. Syst. Evol. Microbiol.">
        <title>The Global Catalogue of Microorganisms (GCM) 10K type strain sequencing project: providing services to taxonomists for standard genome sequencing and annotation.</title>
        <authorList>
            <consortium name="The Broad Institute Genomics Platform"/>
            <consortium name="The Broad Institute Genome Sequencing Center for Infectious Disease"/>
            <person name="Wu L."/>
            <person name="Ma J."/>
        </authorList>
    </citation>
    <scope>NUCLEOTIDE SEQUENCE [LARGE SCALE GENOMIC DNA]</scope>
    <source>
        <strain evidence="2">NBRC 111980</strain>
    </source>
</reference>
<comment type="caution">
    <text evidence="1">The sequence shown here is derived from an EMBL/GenBank/DDBJ whole genome shotgun (WGS) entry which is preliminary data.</text>
</comment>
<sequence length="320" mass="35830">MVATQLPRLAFAQAYDDPEDIYARVKKSPDLRLSMCGGNIDIAIDGDSRPLDKRRIETWVRRSASAVSAYFGRFPVDHWALLITPGEGNRIGPATTWGYPSSVTRFTVGRDVTDNALREDWVMVHEMTHLALPRVPMSSEWFMEGNATYVEPIARAQLGQITPQEVWRWAVDDMPKGQPKSGDEGLDHTHTWGRTYWGGAMYWLLAEIDIYKHSNGEYRLQDALRAINRTSGGNTALWSVAQVAQAGDAAVKSNALTTLYDKLKDRSVAIDLDGMLRQLGISEEEGTIRFDDRAPLAELRRSITSLRKTDKSSTKECLGL</sequence>
<keyword evidence="2" id="KW-1185">Reference proteome</keyword>